<evidence type="ECO:0000256" key="10">
    <source>
        <dbReference type="ARBA" id="ARBA00030680"/>
    </source>
</evidence>
<dbReference type="InterPro" id="IPR031717">
    <property type="entry name" value="ODO-1/KGD_C"/>
</dbReference>
<dbReference type="InterPro" id="IPR001017">
    <property type="entry name" value="DH_E1"/>
</dbReference>
<dbReference type="EMBL" id="VDDC01000001">
    <property type="protein sequence ID" value="TNH41190.1"/>
    <property type="molecule type" value="Genomic_DNA"/>
</dbReference>
<evidence type="ECO:0000313" key="15">
    <source>
        <dbReference type="Proteomes" id="UP000304880"/>
    </source>
</evidence>
<keyword evidence="7 14" id="KW-0560">Oxidoreductase</keyword>
<dbReference type="GO" id="GO:0004591">
    <property type="term" value="F:oxoglutarate dehydrogenase (succinyl-transferring) activity"/>
    <property type="evidence" value="ECO:0007669"/>
    <property type="project" value="UniProtKB-EC"/>
</dbReference>
<dbReference type="RefSeq" id="WP_045999439.1">
    <property type="nucleotide sequence ID" value="NZ_VDDC01000001.1"/>
</dbReference>
<evidence type="ECO:0000256" key="7">
    <source>
        <dbReference type="ARBA" id="ARBA00023002"/>
    </source>
</evidence>
<proteinExistence type="inferred from homology"/>
<dbReference type="Gene3D" id="3.40.50.970">
    <property type="match status" value="1"/>
</dbReference>
<evidence type="ECO:0000256" key="6">
    <source>
        <dbReference type="ARBA" id="ARBA00013321"/>
    </source>
</evidence>
<dbReference type="NCBIfam" id="NF008907">
    <property type="entry name" value="PRK12270.1"/>
    <property type="match status" value="1"/>
</dbReference>
<dbReference type="SMART" id="SM00861">
    <property type="entry name" value="Transket_pyr"/>
    <property type="match status" value="1"/>
</dbReference>
<dbReference type="InterPro" id="IPR029061">
    <property type="entry name" value="THDP-binding"/>
</dbReference>
<keyword evidence="15" id="KW-1185">Reference proteome</keyword>
<gene>
    <name evidence="14" type="ORF">FHD67_00280</name>
</gene>
<dbReference type="InterPro" id="IPR032106">
    <property type="entry name" value="2-oxogl_dehyd_N"/>
</dbReference>
<dbReference type="NCBIfam" id="TIGR00239">
    <property type="entry name" value="2oxo_dh_E1"/>
    <property type="match status" value="1"/>
</dbReference>
<evidence type="ECO:0000256" key="2">
    <source>
        <dbReference type="ARBA" id="ARBA00003906"/>
    </source>
</evidence>
<organism evidence="14 15">
    <name type="scientific">Paracoccus haeundaensis</name>
    <dbReference type="NCBI Taxonomy" id="225362"/>
    <lineage>
        <taxon>Bacteria</taxon>
        <taxon>Pseudomonadati</taxon>
        <taxon>Pseudomonadota</taxon>
        <taxon>Alphaproteobacteria</taxon>
        <taxon>Rhodobacterales</taxon>
        <taxon>Paracoccaceae</taxon>
        <taxon>Paracoccus</taxon>
    </lineage>
</organism>
<comment type="similarity">
    <text evidence="3">Belongs to the alpha-ketoglutarate dehydrogenase family.</text>
</comment>
<evidence type="ECO:0000256" key="1">
    <source>
        <dbReference type="ARBA" id="ARBA00001964"/>
    </source>
</evidence>
<dbReference type="PANTHER" id="PTHR23152:SF4">
    <property type="entry name" value="2-OXOADIPATE DEHYDROGENASE COMPLEX COMPONENT E1"/>
    <property type="match status" value="1"/>
</dbReference>
<sequence>MTDQPKNTDFHDSSFLQGHNAAYVEQLYGQWAKDAGAVDEAWDSFFRSLGDDQDVAVRESEGASWKRADWPPVPQDDTTSALTGEWPSASKGDADAAIKKIAAKAEEKGLKLSTDQMRQAVLDSIRALMLIRAFRIRGHLHAQLDPLGLREVPDHGELKPSTYGFGPGDMDRPIFIDNVLGLEIASIRQITDLMTRTYCGTFALQYMHISNPEEAAWLKERIEGYGKEIAFTREGRRAILNKLVEAEGFEKFLHVKYMGTKRFGLDGGEALIPAMEQIIKRGGALGVKEIVFGMPHRGRLSVLANVLSKPYRAIFHEFQGGSFKPEDVDGSGDVKYHLGASADREFDGNNVHLSLTANPSHLEAVNPVVLGKARAKGDQLGDLTDRSSVLPILLHGDAAFAGQGVVAECLQLSGIRGHRTGGCIHIVVNNQIGFTTAPAFSRTSPYPTDIALMVEAPIFHVNGDDPEAVVHAARVAIEFRQKFRKDVVLDIICYRRFGHNEGDEPMFTNPAMYTKIKAQKTTLQLYTERLVADGLIPEGEIEDMKAAFQAHLNEEFEIGKNYKPNKADWLDGKWSGLNREGTDYIAGETGITPEVMTQVGRALTNAPDGLTLHKTVGRLLEAKKQMFETGEGFDWATAEALAFGSLVTEGHGVRLSGQDSTRGTFSQRHSAFIDQKSEDRYYPLNNIAEGQARYEVIDSMLSEYAVLGFEYGYSLAEPNTLTLWEAQFGDFANGAQIMFDQFISSGEKKWLRMSGLVMLLPHGFEGQGPEHSSARLERFLQQCAEDNWIVANCTTPANYFHILRRQIHRGFRKPLVLMTPKSLLRHPLAISRAEEFQSGSTFHRVLWDDAQRGRSDTKLVADDQIKRVVVCSGKVYYDLLKARDEAGITDTYLLRLEQFYPFPAQSMVKELGRFKQAEVVWCQEEPKNQGGWSFVEPYLEWVLERLGAKHTRARYAGRNAAASVATGLASRHKAEQEALVANALNLEG</sequence>
<dbReference type="PIRSF" id="PIRSF000157">
    <property type="entry name" value="Oxoglu_dh_E1"/>
    <property type="match status" value="1"/>
</dbReference>
<dbReference type="InterPro" id="IPR042179">
    <property type="entry name" value="KGD_C_sf"/>
</dbReference>
<dbReference type="Pfam" id="PF16870">
    <property type="entry name" value="OxoGdeHyase_C"/>
    <property type="match status" value="1"/>
</dbReference>
<feature type="region of interest" description="Disordered" evidence="12">
    <location>
        <begin position="60"/>
        <end position="81"/>
    </location>
</feature>
<dbReference type="GO" id="GO:0005829">
    <property type="term" value="C:cytosol"/>
    <property type="evidence" value="ECO:0007669"/>
    <property type="project" value="TreeGrafter"/>
</dbReference>
<evidence type="ECO:0000256" key="5">
    <source>
        <dbReference type="ARBA" id="ARBA00012280"/>
    </source>
</evidence>
<evidence type="ECO:0000256" key="9">
    <source>
        <dbReference type="ARBA" id="ARBA00023152"/>
    </source>
</evidence>
<dbReference type="Gene3D" id="3.40.50.12470">
    <property type="match status" value="1"/>
</dbReference>
<dbReference type="GeneID" id="97048279"/>
<name>A0A5C4RB49_9RHOB</name>
<comment type="cofactor">
    <cofactor evidence="1">
        <name>thiamine diphosphate</name>
        <dbReference type="ChEBI" id="CHEBI:58937"/>
    </cofactor>
</comment>
<comment type="subunit">
    <text evidence="4">Homodimer. Part of the 2-oxoglutarate dehydrogenase (OGDH) complex composed of E1 (2-oxoglutarate dehydrogenase), E2 (dihydrolipoamide succinyltransferase) and E3 (dihydrolipoamide dehydrogenase); the complex contains multiple copies of the three enzymatic components (E1, E2 and E3).</text>
</comment>
<dbReference type="GO" id="GO:0030976">
    <property type="term" value="F:thiamine pyrophosphate binding"/>
    <property type="evidence" value="ECO:0007669"/>
    <property type="project" value="InterPro"/>
</dbReference>
<dbReference type="Pfam" id="PF02779">
    <property type="entry name" value="Transket_pyr"/>
    <property type="match status" value="1"/>
</dbReference>
<evidence type="ECO:0000259" key="13">
    <source>
        <dbReference type="SMART" id="SM00861"/>
    </source>
</evidence>
<dbReference type="Gene3D" id="3.40.50.11610">
    <property type="entry name" value="Multifunctional 2-oxoglutarate metabolism enzyme, C-terminal domain"/>
    <property type="match status" value="1"/>
</dbReference>
<dbReference type="Pfam" id="PF16078">
    <property type="entry name" value="2-oxogl_dehyd_N"/>
    <property type="match status" value="1"/>
</dbReference>
<evidence type="ECO:0000256" key="3">
    <source>
        <dbReference type="ARBA" id="ARBA00006936"/>
    </source>
</evidence>
<dbReference type="InterPro" id="IPR005475">
    <property type="entry name" value="Transketolase-like_Pyr-bd"/>
</dbReference>
<accession>A0A5C4RB49</accession>
<dbReference type="GO" id="GO:0006099">
    <property type="term" value="P:tricarboxylic acid cycle"/>
    <property type="evidence" value="ECO:0007669"/>
    <property type="project" value="TreeGrafter"/>
</dbReference>
<comment type="catalytic activity">
    <reaction evidence="11">
        <text>N(6)-[(R)-lipoyl]-L-lysyl-[protein] + 2-oxoglutarate + H(+) = N(6)-[(R)-S(8)-succinyldihydrolipoyl]-L-lysyl-[protein] + CO2</text>
        <dbReference type="Rhea" id="RHEA:12188"/>
        <dbReference type="Rhea" id="RHEA-COMP:10474"/>
        <dbReference type="Rhea" id="RHEA-COMP:20092"/>
        <dbReference type="ChEBI" id="CHEBI:15378"/>
        <dbReference type="ChEBI" id="CHEBI:16526"/>
        <dbReference type="ChEBI" id="CHEBI:16810"/>
        <dbReference type="ChEBI" id="CHEBI:83099"/>
        <dbReference type="ChEBI" id="CHEBI:83120"/>
        <dbReference type="EC" id="1.2.4.2"/>
    </reaction>
</comment>
<dbReference type="EC" id="1.2.4.2" evidence="5"/>
<evidence type="ECO:0000256" key="8">
    <source>
        <dbReference type="ARBA" id="ARBA00023052"/>
    </source>
</evidence>
<evidence type="ECO:0000256" key="12">
    <source>
        <dbReference type="SAM" id="MobiDB-lite"/>
    </source>
</evidence>
<dbReference type="Proteomes" id="UP000304880">
    <property type="component" value="Unassembled WGS sequence"/>
</dbReference>
<dbReference type="NCBIfam" id="NF006914">
    <property type="entry name" value="PRK09404.1"/>
    <property type="match status" value="1"/>
</dbReference>
<feature type="compositionally biased region" description="Basic and acidic residues" evidence="12">
    <location>
        <begin position="60"/>
        <end position="69"/>
    </location>
</feature>
<dbReference type="CDD" id="cd02016">
    <property type="entry name" value="TPP_E1_OGDC_like"/>
    <property type="match status" value="1"/>
</dbReference>
<keyword evidence="9" id="KW-0324">Glycolysis</keyword>
<protein>
    <recommendedName>
        <fullName evidence="6">2-oxoglutarate dehydrogenase E1 component</fullName>
        <ecNumber evidence="5">1.2.4.2</ecNumber>
    </recommendedName>
    <alternativeName>
        <fullName evidence="10">Alpha-ketoglutarate dehydrogenase</fullName>
    </alternativeName>
</protein>
<keyword evidence="8" id="KW-0786">Thiamine pyrophosphate</keyword>
<evidence type="ECO:0000256" key="11">
    <source>
        <dbReference type="ARBA" id="ARBA00051911"/>
    </source>
</evidence>
<dbReference type="InterPro" id="IPR011603">
    <property type="entry name" value="2oxoglutarate_DH_E1"/>
</dbReference>
<dbReference type="GO" id="GO:0006096">
    <property type="term" value="P:glycolytic process"/>
    <property type="evidence" value="ECO:0007669"/>
    <property type="project" value="UniProtKB-KW"/>
</dbReference>
<dbReference type="FunFam" id="3.40.50.12470:FF:000009">
    <property type="entry name" value="2-oxoglutarate dehydrogenase E1 component"/>
    <property type="match status" value="1"/>
</dbReference>
<comment type="function">
    <text evidence="2">E1 component of the 2-oxoglutarate dehydrogenase (OGDH) complex which catalyzes the decarboxylation of 2-oxoglutarate, the first step in the conversion of 2-oxoglutarate to succinyl-CoA and CO(2).</text>
</comment>
<evidence type="ECO:0000256" key="4">
    <source>
        <dbReference type="ARBA" id="ARBA00011301"/>
    </source>
</evidence>
<evidence type="ECO:0000313" key="14">
    <source>
        <dbReference type="EMBL" id="TNH41190.1"/>
    </source>
</evidence>
<reference evidence="14 15" key="1">
    <citation type="submission" date="2019-06" db="EMBL/GenBank/DDBJ databases">
        <authorList>
            <person name="Li J."/>
        </authorList>
    </citation>
    <scope>NUCLEOTIDE SEQUENCE [LARGE SCALE GENOMIC DNA]</scope>
    <source>
        <strain evidence="14 15">CGMCC 1.8012</strain>
    </source>
</reference>
<dbReference type="AlphaFoldDB" id="A0A5C4RB49"/>
<comment type="caution">
    <text evidence="14">The sequence shown here is derived from an EMBL/GenBank/DDBJ whole genome shotgun (WGS) entry which is preliminary data.</text>
</comment>
<feature type="domain" description="Transketolase-like pyrimidine-binding" evidence="13">
    <location>
        <begin position="633"/>
        <end position="826"/>
    </location>
</feature>
<dbReference type="GO" id="GO:0045252">
    <property type="term" value="C:oxoglutarate dehydrogenase complex"/>
    <property type="evidence" value="ECO:0007669"/>
    <property type="project" value="TreeGrafter"/>
</dbReference>
<dbReference type="Gene3D" id="1.10.287.1150">
    <property type="entry name" value="TPP helical domain"/>
    <property type="match status" value="1"/>
</dbReference>
<dbReference type="Pfam" id="PF00676">
    <property type="entry name" value="E1_dh"/>
    <property type="match status" value="1"/>
</dbReference>
<dbReference type="PANTHER" id="PTHR23152">
    <property type="entry name" value="2-OXOGLUTARATE DEHYDROGENASE"/>
    <property type="match status" value="1"/>
</dbReference>
<dbReference type="SUPFAM" id="SSF52518">
    <property type="entry name" value="Thiamin diphosphate-binding fold (THDP-binding)"/>
    <property type="match status" value="2"/>
</dbReference>